<dbReference type="EMBL" id="CAKOGP040002358">
    <property type="protein sequence ID" value="CAJ1967964.1"/>
    <property type="molecule type" value="Genomic_DNA"/>
</dbReference>
<gene>
    <name evidence="1" type="ORF">CYCCA115_LOCUS23019</name>
</gene>
<accession>A0AAD2PXT9</accession>
<dbReference type="AlphaFoldDB" id="A0AAD2PXT9"/>
<evidence type="ECO:0000313" key="2">
    <source>
        <dbReference type="Proteomes" id="UP001295423"/>
    </source>
</evidence>
<comment type="caution">
    <text evidence="1">The sequence shown here is derived from an EMBL/GenBank/DDBJ whole genome shotgun (WGS) entry which is preliminary data.</text>
</comment>
<evidence type="ECO:0000313" key="1">
    <source>
        <dbReference type="EMBL" id="CAJ1967964.1"/>
    </source>
</evidence>
<dbReference type="Proteomes" id="UP001295423">
    <property type="component" value="Unassembled WGS sequence"/>
</dbReference>
<reference evidence="1" key="1">
    <citation type="submission" date="2023-08" db="EMBL/GenBank/DDBJ databases">
        <authorList>
            <person name="Audoor S."/>
            <person name="Bilcke G."/>
        </authorList>
    </citation>
    <scope>NUCLEOTIDE SEQUENCE</scope>
</reference>
<keyword evidence="2" id="KW-1185">Reference proteome</keyword>
<protein>
    <submittedName>
        <fullName evidence="1">Uncharacterized protein</fullName>
    </submittedName>
</protein>
<sequence>MGTLYGTIHDIIDEKLKQIPEGAIQAVTRLHQCDVFYKEAIAAAMNANNDTDQVADGSTRCSGYDEDRDSSAKKRRIHSLQNLALDGCERQTAEKAHLLPHSSRCASYYGELLEALVGVELKGDAKTRKRKLQILIHGVLDKETSKRKAKTGIKHCKMNMIRVLGQSVMDKNPNRVLFLPIMTLEDVLNFNDQTSFSVAILCATPSVYQAMLWLNEYELVTKTEMKLALKTLESFTLAVAKHRKNLQNNGQDDFNSLETIGTEKTYLDEARENIKNSMVQVATLKTKYEGTNEEDTFPKVMKIELSNQQPKGKVVATTCDPWLLCLKSAVMYSSFLGKKLLPGCRDHDSETTSDWSGFQDCWYIPPVPEEVEAVATDCGDDSDLSSIGSAMGKQEK</sequence>
<name>A0AAD2PXT9_9STRA</name>
<proteinExistence type="predicted"/>
<organism evidence="1 2">
    <name type="scientific">Cylindrotheca closterium</name>
    <dbReference type="NCBI Taxonomy" id="2856"/>
    <lineage>
        <taxon>Eukaryota</taxon>
        <taxon>Sar</taxon>
        <taxon>Stramenopiles</taxon>
        <taxon>Ochrophyta</taxon>
        <taxon>Bacillariophyta</taxon>
        <taxon>Bacillariophyceae</taxon>
        <taxon>Bacillariophycidae</taxon>
        <taxon>Bacillariales</taxon>
        <taxon>Bacillariaceae</taxon>
        <taxon>Cylindrotheca</taxon>
    </lineage>
</organism>